<protein>
    <submittedName>
        <fullName evidence="2">Unannotated protein</fullName>
    </submittedName>
</protein>
<sequence length="129" mass="14123">MPLENDAVAARVHRYLELVETGTADEVAALFASEATIEDPVGSEVRAGRHDIREFYATFESMTKTTRLISLRACAGQAAFQFEISTEVAEATFATMSPMEVMVFDDDGLIESMRAWWAPDDLTIGPAGD</sequence>
<dbReference type="Pfam" id="PF12680">
    <property type="entry name" value="SnoaL_2"/>
    <property type="match status" value="1"/>
</dbReference>
<evidence type="ECO:0000313" key="2">
    <source>
        <dbReference type="EMBL" id="CAB4685795.1"/>
    </source>
</evidence>
<feature type="domain" description="SnoaL-like" evidence="1">
    <location>
        <begin position="12"/>
        <end position="111"/>
    </location>
</feature>
<gene>
    <name evidence="2" type="ORF">UFOPK2579_00109</name>
</gene>
<name>A0A6J6NM36_9ZZZZ</name>
<organism evidence="2">
    <name type="scientific">freshwater metagenome</name>
    <dbReference type="NCBI Taxonomy" id="449393"/>
    <lineage>
        <taxon>unclassified sequences</taxon>
        <taxon>metagenomes</taxon>
        <taxon>ecological metagenomes</taxon>
    </lineage>
</organism>
<dbReference type="InterPro" id="IPR032710">
    <property type="entry name" value="NTF2-like_dom_sf"/>
</dbReference>
<dbReference type="SUPFAM" id="SSF54427">
    <property type="entry name" value="NTF2-like"/>
    <property type="match status" value="1"/>
</dbReference>
<accession>A0A6J6NM36</accession>
<evidence type="ECO:0000259" key="1">
    <source>
        <dbReference type="Pfam" id="PF12680"/>
    </source>
</evidence>
<reference evidence="2" key="1">
    <citation type="submission" date="2020-05" db="EMBL/GenBank/DDBJ databases">
        <authorList>
            <person name="Chiriac C."/>
            <person name="Salcher M."/>
            <person name="Ghai R."/>
            <person name="Kavagutti S V."/>
        </authorList>
    </citation>
    <scope>NUCLEOTIDE SEQUENCE</scope>
</reference>
<dbReference type="Gene3D" id="3.10.450.50">
    <property type="match status" value="1"/>
</dbReference>
<dbReference type="EMBL" id="CAEZXR010000006">
    <property type="protein sequence ID" value="CAB4685795.1"/>
    <property type="molecule type" value="Genomic_DNA"/>
</dbReference>
<dbReference type="InterPro" id="IPR037401">
    <property type="entry name" value="SnoaL-like"/>
</dbReference>
<proteinExistence type="predicted"/>
<dbReference type="AlphaFoldDB" id="A0A6J6NM36"/>